<dbReference type="Proteomes" id="UP001151760">
    <property type="component" value="Unassembled WGS sequence"/>
</dbReference>
<evidence type="ECO:0000313" key="2">
    <source>
        <dbReference type="Proteomes" id="UP001151760"/>
    </source>
</evidence>
<reference evidence="1" key="1">
    <citation type="journal article" date="2022" name="Int. J. Mol. Sci.">
        <title>Draft Genome of Tanacetum Coccineum: Genomic Comparison of Closely Related Tanacetum-Family Plants.</title>
        <authorList>
            <person name="Yamashiro T."/>
            <person name="Shiraishi A."/>
            <person name="Nakayama K."/>
            <person name="Satake H."/>
        </authorList>
    </citation>
    <scope>NUCLEOTIDE SEQUENCE</scope>
</reference>
<evidence type="ECO:0000313" key="1">
    <source>
        <dbReference type="EMBL" id="GJT81865.1"/>
    </source>
</evidence>
<dbReference type="EMBL" id="BQNB010019116">
    <property type="protein sequence ID" value="GJT81865.1"/>
    <property type="molecule type" value="Genomic_DNA"/>
</dbReference>
<comment type="caution">
    <text evidence="1">The sequence shown here is derived from an EMBL/GenBank/DDBJ whole genome shotgun (WGS) entry which is preliminary data.</text>
</comment>
<sequence>MLSINPSLEIHKNQELAGSPSFLGTVPDELPNNVHSIEVLARQGSLEVRPLQTTEVGRVRYFVNKKVALVPLMSPSGIGFTSEESRNWRS</sequence>
<reference evidence="1" key="2">
    <citation type="submission" date="2022-01" db="EMBL/GenBank/DDBJ databases">
        <authorList>
            <person name="Yamashiro T."/>
            <person name="Shiraishi A."/>
            <person name="Satake H."/>
            <person name="Nakayama K."/>
        </authorList>
    </citation>
    <scope>NUCLEOTIDE SEQUENCE</scope>
</reference>
<keyword evidence="2" id="KW-1185">Reference proteome</keyword>
<gene>
    <name evidence="1" type="ORF">Tco_1056207</name>
</gene>
<organism evidence="1 2">
    <name type="scientific">Tanacetum coccineum</name>
    <dbReference type="NCBI Taxonomy" id="301880"/>
    <lineage>
        <taxon>Eukaryota</taxon>
        <taxon>Viridiplantae</taxon>
        <taxon>Streptophyta</taxon>
        <taxon>Embryophyta</taxon>
        <taxon>Tracheophyta</taxon>
        <taxon>Spermatophyta</taxon>
        <taxon>Magnoliopsida</taxon>
        <taxon>eudicotyledons</taxon>
        <taxon>Gunneridae</taxon>
        <taxon>Pentapetalae</taxon>
        <taxon>asterids</taxon>
        <taxon>campanulids</taxon>
        <taxon>Asterales</taxon>
        <taxon>Asteraceae</taxon>
        <taxon>Asteroideae</taxon>
        <taxon>Anthemideae</taxon>
        <taxon>Anthemidinae</taxon>
        <taxon>Tanacetum</taxon>
    </lineage>
</organism>
<protein>
    <submittedName>
        <fullName evidence="1">Uncharacterized protein</fullName>
    </submittedName>
</protein>
<name>A0ABQ5H2I5_9ASTR</name>
<accession>A0ABQ5H2I5</accession>
<proteinExistence type="predicted"/>